<evidence type="ECO:0000313" key="2">
    <source>
        <dbReference type="Proteomes" id="UP000683925"/>
    </source>
</evidence>
<evidence type="ECO:0000313" key="1">
    <source>
        <dbReference type="EMBL" id="CAD8140649.1"/>
    </source>
</evidence>
<comment type="caution">
    <text evidence="1">The sequence shown here is derived from an EMBL/GenBank/DDBJ whole genome shotgun (WGS) entry which is preliminary data.</text>
</comment>
<name>A0A8S1SN07_PAROT</name>
<protein>
    <submittedName>
        <fullName evidence="1">Uncharacterized protein</fullName>
    </submittedName>
</protein>
<reference evidence="1" key="1">
    <citation type="submission" date="2021-01" db="EMBL/GenBank/DDBJ databases">
        <authorList>
            <consortium name="Genoscope - CEA"/>
            <person name="William W."/>
        </authorList>
    </citation>
    <scope>NUCLEOTIDE SEQUENCE</scope>
</reference>
<dbReference type="AlphaFoldDB" id="A0A8S1SN07"/>
<dbReference type="Proteomes" id="UP000683925">
    <property type="component" value="Unassembled WGS sequence"/>
</dbReference>
<accession>A0A8S1SN07</accession>
<organism evidence="1 2">
    <name type="scientific">Paramecium octaurelia</name>
    <dbReference type="NCBI Taxonomy" id="43137"/>
    <lineage>
        <taxon>Eukaryota</taxon>
        <taxon>Sar</taxon>
        <taxon>Alveolata</taxon>
        <taxon>Ciliophora</taxon>
        <taxon>Intramacronucleata</taxon>
        <taxon>Oligohymenophorea</taxon>
        <taxon>Peniculida</taxon>
        <taxon>Parameciidae</taxon>
        <taxon>Paramecium</taxon>
    </lineage>
</organism>
<gene>
    <name evidence="1" type="ORF">POCTA_138.1.T0120013</name>
</gene>
<keyword evidence="2" id="KW-1185">Reference proteome</keyword>
<sequence length="60" mass="6819">MQVLLLLLTPVLSFVNFIKSVALFALIVLIQLGRTQNSSPTRNLQVIQQIRQSFTKLNNH</sequence>
<dbReference type="EMBL" id="CAJJDP010000011">
    <property type="protein sequence ID" value="CAD8140649.1"/>
    <property type="molecule type" value="Genomic_DNA"/>
</dbReference>
<proteinExistence type="predicted"/>